<dbReference type="PANTHER" id="PTHR43156">
    <property type="entry name" value="STAGE II SPORULATION PROTEIN E-RELATED"/>
    <property type="match status" value="1"/>
</dbReference>
<feature type="domain" description="PPM-type phosphatase" evidence="5">
    <location>
        <begin position="526"/>
        <end position="719"/>
    </location>
</feature>
<feature type="domain" description="7TM-DISM receptor extracellular" evidence="6">
    <location>
        <begin position="226"/>
        <end position="423"/>
    </location>
</feature>
<dbReference type="Pfam" id="PF07695">
    <property type="entry name" value="7TMR-DISM_7TM"/>
    <property type="match status" value="1"/>
</dbReference>
<dbReference type="Gene3D" id="1.25.40.10">
    <property type="entry name" value="Tetratricopeptide repeat domain"/>
    <property type="match status" value="1"/>
</dbReference>
<evidence type="ECO:0000256" key="4">
    <source>
        <dbReference type="SAM" id="Phobius"/>
    </source>
</evidence>
<feature type="transmembrane region" description="Helical" evidence="4">
    <location>
        <begin position="226"/>
        <end position="248"/>
    </location>
</feature>
<dbReference type="Pfam" id="PF13181">
    <property type="entry name" value="TPR_8"/>
    <property type="match status" value="1"/>
</dbReference>
<accession>A0A6N4QW62</accession>
<evidence type="ECO:0000256" key="1">
    <source>
        <dbReference type="ARBA" id="ARBA00022801"/>
    </source>
</evidence>
<sequence length="894" mass="102050">MSTYNFPIRNRSSKSKTFRKILRFLSVSRRALFLFVVLFCLFAAKEILPKSIQKIESFDTVTSLNSSLESEWEITASEIDPISVSKAYLSGDRSFSFETFSYKVPGMYTFREPGTDTAFLIKKFIAPKSWTTAGIAVRLGTISDRDKTYLNGVLIGQTGKFSEPLPQAYDKIRVYSIPTELIRKGAENILIIQVRGFFPGKLGIEQDKTAIGNAHSIYKDFYDTEYIKLGFLIVYSTVGFFFLFLYLRKRSSKENFYYGLFTILLVIYQFLRNQTKYDTGIDLIYLKKIEYIAVAFMMPVAYRFNRFYFKFPKLMLTNVLDVIFIGIAFFYIFTNDLILHSNVNKNVVQILYLPYVGLMLYYLVKRLIEREKDALLILVAVSVVVVASTIDAMTTRNLIVFPRLLGYAFFVFIVSVATILANRYVKLNQVIEELNEDLEKKVVQRTQELNDTLTEVKHLKVQQDADYFLTSLLINPLSTNHNRSSSVKTEFYTKQKKSFEFKNRTYEIGGDINISGNIKLGKNRFTAFVNGDAMGKSIQGAGGALVMGTVFNSILARTANTELGSLTPELWLKRSFQELQSIFESFDGSMYISAILGLVEESTGRLLFINAEHPNAVLYRDKKASFISDELDLRKLGIPGNENWFSIQEFRLEKNDVLILGSDGRDDILLGMDGDSRILNEDETAFLKRVEEAEADLKEISRLIENQGELTDDFTLLKISYIPVLENGSQDEDSYFRKELKTAKELLKANEAGRAIAVLEGVQKFRIADEELLWLLGKSYIKEKQFVRAENCFKRLMFIQPNHSEYLYYLSYCAKINKHITEAVAVGERLFSMEPDHIRNLINLADLYKTLRDYKLAEELVNRAITIVPDHANALAVKKAIENAKSSATGSAST</sequence>
<dbReference type="PROSITE" id="PS50005">
    <property type="entry name" value="TPR"/>
    <property type="match status" value="2"/>
</dbReference>
<dbReference type="AlphaFoldDB" id="A0A6N4QW62"/>
<dbReference type="PANTHER" id="PTHR43156:SF2">
    <property type="entry name" value="STAGE II SPORULATION PROTEIN E"/>
    <property type="match status" value="1"/>
</dbReference>
<dbReference type="SUPFAM" id="SSF48452">
    <property type="entry name" value="TPR-like"/>
    <property type="match status" value="1"/>
</dbReference>
<dbReference type="InterPro" id="IPR036457">
    <property type="entry name" value="PPM-type-like_dom_sf"/>
</dbReference>
<evidence type="ECO:0000313" key="7">
    <source>
        <dbReference type="EMBL" id="TGL79218.1"/>
    </source>
</evidence>
<dbReference type="RefSeq" id="WP_135573585.1">
    <property type="nucleotide sequence ID" value="NZ_RQGK01000064.1"/>
</dbReference>
<evidence type="ECO:0000256" key="3">
    <source>
        <dbReference type="SAM" id="Coils"/>
    </source>
</evidence>
<evidence type="ECO:0000259" key="5">
    <source>
        <dbReference type="Pfam" id="PF07228"/>
    </source>
</evidence>
<keyword evidence="3" id="KW-0175">Coiled coil</keyword>
<feature type="repeat" description="TPR" evidence="2">
    <location>
        <begin position="770"/>
        <end position="803"/>
    </location>
</feature>
<feature type="transmembrane region" description="Helical" evidence="4">
    <location>
        <begin position="255"/>
        <end position="271"/>
    </location>
</feature>
<name>A0A6N4QW62_9LEPT</name>
<keyword evidence="2" id="KW-0802">TPR repeat</keyword>
<evidence type="ECO:0000259" key="6">
    <source>
        <dbReference type="Pfam" id="PF07695"/>
    </source>
</evidence>
<dbReference type="SMART" id="SM00028">
    <property type="entry name" value="TPR"/>
    <property type="match status" value="3"/>
</dbReference>
<feature type="transmembrane region" description="Helical" evidence="4">
    <location>
        <begin position="314"/>
        <end position="334"/>
    </location>
</feature>
<keyword evidence="4" id="KW-0472">Membrane</keyword>
<dbReference type="InterPro" id="IPR011990">
    <property type="entry name" value="TPR-like_helical_dom_sf"/>
</dbReference>
<dbReference type="InterPro" id="IPR052016">
    <property type="entry name" value="Bact_Sigma-Reg"/>
</dbReference>
<dbReference type="InterPro" id="IPR019734">
    <property type="entry name" value="TPR_rpt"/>
</dbReference>
<dbReference type="InterPro" id="IPR011623">
    <property type="entry name" value="7TMR_DISM_rcpt_extracell_dom1"/>
</dbReference>
<keyword evidence="4" id="KW-1133">Transmembrane helix</keyword>
<feature type="transmembrane region" description="Helical" evidence="4">
    <location>
        <begin position="375"/>
        <end position="393"/>
    </location>
</feature>
<dbReference type="Proteomes" id="UP000297613">
    <property type="component" value="Unassembled WGS sequence"/>
</dbReference>
<reference evidence="7 8" key="1">
    <citation type="journal article" date="2019" name="PLoS Negl. Trop. Dis.">
        <title>Revisiting the worldwide diversity of Leptospira species in the environment.</title>
        <authorList>
            <person name="Vincent A.T."/>
            <person name="Schiettekatte O."/>
            <person name="Bourhy P."/>
            <person name="Veyrier F.J."/>
            <person name="Picardeau M."/>
        </authorList>
    </citation>
    <scope>NUCLEOTIDE SEQUENCE [LARGE SCALE GENOMIC DNA]</scope>
    <source>
        <strain evidence="7 8">201702445</strain>
    </source>
</reference>
<proteinExistence type="predicted"/>
<dbReference type="Gene3D" id="2.60.120.260">
    <property type="entry name" value="Galactose-binding domain-like"/>
    <property type="match status" value="1"/>
</dbReference>
<dbReference type="EMBL" id="RQGM01000076">
    <property type="protein sequence ID" value="TGL79218.1"/>
    <property type="molecule type" value="Genomic_DNA"/>
</dbReference>
<organism evidence="7 8">
    <name type="scientific">Leptospira yasudae</name>
    <dbReference type="NCBI Taxonomy" id="2202201"/>
    <lineage>
        <taxon>Bacteria</taxon>
        <taxon>Pseudomonadati</taxon>
        <taxon>Spirochaetota</taxon>
        <taxon>Spirochaetia</taxon>
        <taxon>Leptospirales</taxon>
        <taxon>Leptospiraceae</taxon>
        <taxon>Leptospira</taxon>
    </lineage>
</organism>
<evidence type="ECO:0000313" key="8">
    <source>
        <dbReference type="Proteomes" id="UP000297613"/>
    </source>
</evidence>
<comment type="caution">
    <text evidence="7">The sequence shown here is derived from an EMBL/GenBank/DDBJ whole genome shotgun (WGS) entry which is preliminary data.</text>
</comment>
<feature type="repeat" description="TPR" evidence="2">
    <location>
        <begin position="838"/>
        <end position="871"/>
    </location>
</feature>
<feature type="transmembrane region" description="Helical" evidence="4">
    <location>
        <begin position="346"/>
        <end position="363"/>
    </location>
</feature>
<keyword evidence="4" id="KW-0812">Transmembrane</keyword>
<feature type="transmembrane region" description="Helical" evidence="4">
    <location>
        <begin position="405"/>
        <end position="425"/>
    </location>
</feature>
<evidence type="ECO:0000256" key="2">
    <source>
        <dbReference type="PROSITE-ProRule" id="PRU00339"/>
    </source>
</evidence>
<dbReference type="Gene3D" id="3.60.40.10">
    <property type="entry name" value="PPM-type phosphatase domain"/>
    <property type="match status" value="1"/>
</dbReference>
<protein>
    <submittedName>
        <fullName evidence="7">Stage II sporulation protein E</fullName>
    </submittedName>
</protein>
<dbReference type="InterPro" id="IPR001932">
    <property type="entry name" value="PPM-type_phosphatase-like_dom"/>
</dbReference>
<dbReference type="Pfam" id="PF07228">
    <property type="entry name" value="SpoIIE"/>
    <property type="match status" value="1"/>
</dbReference>
<dbReference type="GO" id="GO:0016791">
    <property type="term" value="F:phosphatase activity"/>
    <property type="evidence" value="ECO:0007669"/>
    <property type="project" value="TreeGrafter"/>
</dbReference>
<feature type="coiled-coil region" evidence="3">
    <location>
        <begin position="417"/>
        <end position="455"/>
    </location>
</feature>
<gene>
    <name evidence="7" type="ORF">EHQ83_18395</name>
</gene>
<keyword evidence="1" id="KW-0378">Hydrolase</keyword>